<proteinExistence type="predicted"/>
<gene>
    <name evidence="1" type="ORF">EZS28_015624</name>
</gene>
<dbReference type="Proteomes" id="UP000324800">
    <property type="component" value="Unassembled WGS sequence"/>
</dbReference>
<sequence>MADIQGFCISEESYKSGNDGKSDKFGIYCKSGESDGVKLDSEKVGDGGGLTYGAYYGDPNKLYGELDGEIKRGELSGETERGGVPGGD</sequence>
<accession>A0A5J4W217</accession>
<evidence type="ECO:0000313" key="1">
    <source>
        <dbReference type="EMBL" id="KAA6388848.1"/>
    </source>
</evidence>
<comment type="caution">
    <text evidence="1">The sequence shown here is derived from an EMBL/GenBank/DDBJ whole genome shotgun (WGS) entry which is preliminary data.</text>
</comment>
<reference evidence="1 2" key="1">
    <citation type="submission" date="2019-03" db="EMBL/GenBank/DDBJ databases">
        <title>Single cell metagenomics reveals metabolic interactions within the superorganism composed of flagellate Streblomastix strix and complex community of Bacteroidetes bacteria on its surface.</title>
        <authorList>
            <person name="Treitli S.C."/>
            <person name="Kolisko M."/>
            <person name="Husnik F."/>
            <person name="Keeling P."/>
            <person name="Hampl V."/>
        </authorList>
    </citation>
    <scope>NUCLEOTIDE SEQUENCE [LARGE SCALE GENOMIC DNA]</scope>
    <source>
        <strain evidence="1">ST1C</strain>
    </source>
</reference>
<evidence type="ECO:0000313" key="2">
    <source>
        <dbReference type="Proteomes" id="UP000324800"/>
    </source>
</evidence>
<organism evidence="1 2">
    <name type="scientific">Streblomastix strix</name>
    <dbReference type="NCBI Taxonomy" id="222440"/>
    <lineage>
        <taxon>Eukaryota</taxon>
        <taxon>Metamonada</taxon>
        <taxon>Preaxostyla</taxon>
        <taxon>Oxymonadida</taxon>
        <taxon>Streblomastigidae</taxon>
        <taxon>Streblomastix</taxon>
    </lineage>
</organism>
<protein>
    <submittedName>
        <fullName evidence="1">Uncharacterized protein</fullName>
    </submittedName>
</protein>
<dbReference type="AlphaFoldDB" id="A0A5J4W217"/>
<dbReference type="EMBL" id="SNRW01003821">
    <property type="protein sequence ID" value="KAA6388848.1"/>
    <property type="molecule type" value="Genomic_DNA"/>
</dbReference>
<name>A0A5J4W217_9EUKA</name>